<reference evidence="2 3" key="1">
    <citation type="journal article" date="2016" name="Nat. Commun.">
        <title>Thousands of microbial genomes shed light on interconnected biogeochemical processes in an aquifer system.</title>
        <authorList>
            <person name="Anantharaman K."/>
            <person name="Brown C.T."/>
            <person name="Hug L.A."/>
            <person name="Sharon I."/>
            <person name="Castelle C.J."/>
            <person name="Probst A.J."/>
            <person name="Thomas B.C."/>
            <person name="Singh A."/>
            <person name="Wilkins M.J."/>
            <person name="Karaoz U."/>
            <person name="Brodie E.L."/>
            <person name="Williams K.H."/>
            <person name="Hubbard S.S."/>
            <person name="Banfield J.F."/>
        </authorList>
    </citation>
    <scope>NUCLEOTIDE SEQUENCE [LARGE SCALE GENOMIC DNA]</scope>
</reference>
<evidence type="ECO:0000313" key="3">
    <source>
        <dbReference type="Proteomes" id="UP000178526"/>
    </source>
</evidence>
<dbReference type="Proteomes" id="UP000178526">
    <property type="component" value="Unassembled WGS sequence"/>
</dbReference>
<dbReference type="AlphaFoldDB" id="A0A1F7RNI7"/>
<feature type="transmembrane region" description="Helical" evidence="1">
    <location>
        <begin position="6"/>
        <end position="25"/>
    </location>
</feature>
<gene>
    <name evidence="2" type="ORF">A2042_01965</name>
</gene>
<feature type="transmembrane region" description="Helical" evidence="1">
    <location>
        <begin position="37"/>
        <end position="56"/>
    </location>
</feature>
<keyword evidence="1" id="KW-1133">Transmembrane helix</keyword>
<keyword evidence="1" id="KW-0812">Transmembrane</keyword>
<organism evidence="2 3">
    <name type="scientific">Candidatus Schekmanbacteria bacterium GWA2_38_11</name>
    <dbReference type="NCBI Taxonomy" id="1817876"/>
    <lineage>
        <taxon>Bacteria</taxon>
        <taxon>Candidatus Schekmaniibacteriota</taxon>
    </lineage>
</organism>
<evidence type="ECO:0000256" key="1">
    <source>
        <dbReference type="SAM" id="Phobius"/>
    </source>
</evidence>
<proteinExistence type="predicted"/>
<name>A0A1F7RNI7_9BACT</name>
<feature type="transmembrane region" description="Helical" evidence="1">
    <location>
        <begin position="68"/>
        <end position="87"/>
    </location>
</feature>
<dbReference type="EMBL" id="MGDB01000021">
    <property type="protein sequence ID" value="OGL42890.1"/>
    <property type="molecule type" value="Genomic_DNA"/>
</dbReference>
<accession>A0A1F7RNI7</accession>
<keyword evidence="1" id="KW-0472">Membrane</keyword>
<comment type="caution">
    <text evidence="2">The sequence shown here is derived from an EMBL/GenBank/DDBJ whole genome shotgun (WGS) entry which is preliminary data.</text>
</comment>
<sequence length="101" mass="11569">MNEYILIAACGGFAYNVVPLLELWKTPKESRPDFGELLYWLPYIAWPFLAGFLLYLYESPELKLSKLLAFHIGVSAPLVIRTMIQVLPVTPDKIKLEDLNQ</sequence>
<evidence type="ECO:0000313" key="2">
    <source>
        <dbReference type="EMBL" id="OGL42890.1"/>
    </source>
</evidence>
<protein>
    <submittedName>
        <fullName evidence="2">Uncharacterized protein</fullName>
    </submittedName>
</protein>